<evidence type="ECO:0000259" key="2">
    <source>
        <dbReference type="Pfam" id="PF02721"/>
    </source>
</evidence>
<dbReference type="Gene3D" id="2.40.50.140">
    <property type="entry name" value="Nucleic acid-binding proteins"/>
    <property type="match status" value="6"/>
</dbReference>
<sequence>MSFNQHSPLSELHPSRYDWSIRVRAQSIWESRSKEKNEFRGFNVIFIDDSNVRIHAFIASNISHNYKDSLQEGALYRVYNFSVKRYNGDETYRAVRNSKHIYFNNDTKLIKDNGTGLRIHPQSFDFFALEDVQKMKKDNRFLIDVVGVIDVLPKKSLYQKDNAEKFNVKCTITDGRSYVNVTFFGQIGESLLDAMNTKSDEPVIMIIASAKIHEWKDEVSLTNFPATRVYLNSSHHSVRSIRKSLQDGTFYKTEMEIEDGAGLPKFTVKEILSLKEDYIDKKVQCKLTVKKVDQKVKWFAEYCIACDVDLELSGNKFKCPNCGKMKPYPDKRYQLITLCSDESGTILVMWSDDEVTRLTGKTVYDFLADDVQDGESAYFPLPLKAFEKISCTFTLILKKENVVEGSNVYNAESVELINDKADMVLETTLCEDKSEEKRIETSATHSPVKNTTLSVKATELTIESNIHDKSPPTGKSSNKTRSRKTTETIDYDLEHAIPLGKRKSIKNEKYKNVRMHAFVPVFLMDKMQKMLHLGRMYCISNFQVKPLTAEDKWRSINIDRQILFTNQTKAKEIEEKDYFIAKNSFDFYDLADMKELSKQTTLLADVVGVVTKRDALRKINNRHGKEQLQVKMMISDGKSTLNVVLWDKMAEDFTRDIHKNKYEEPFILIIASGKVGMFREELDICNFSPTAYYINYNHHSVVQLRKIANDILKKSNNDSSIEKKSLRLMTVEDIKKVREDYIQQEVVCQVEIKHVEVCDAWYYLVCTSCYKQIDEEGGRLICKNCNNRFVPHPEKRFGICVLGKDNTGEINLLLMDRAIRSLFHKDVFELEEEYNGKFPSVFKKMEGGNYTVKLEVASFNIQDTDEMYIANDIHEGFDFQEPMEAEEYLQQPTEFSTGETSITTGSNIHLDNISTIGEGTS</sequence>
<protein>
    <recommendedName>
        <fullName evidence="2">Replication protein A 70 kDa DNA-binding subunit B/D first OB fold domain-containing protein</fullName>
    </recommendedName>
</protein>
<proteinExistence type="predicted"/>
<feature type="region of interest" description="Disordered" evidence="1">
    <location>
        <begin position="462"/>
        <end position="486"/>
    </location>
</feature>
<dbReference type="PANTHER" id="PTHR47165">
    <property type="entry name" value="OS03G0429900 PROTEIN"/>
    <property type="match status" value="1"/>
</dbReference>
<dbReference type="CDD" id="cd04480">
    <property type="entry name" value="RPA1_DBD_A_like"/>
    <property type="match status" value="1"/>
</dbReference>
<comment type="caution">
    <text evidence="3">The sequence shown here is derived from an EMBL/GenBank/DDBJ whole genome shotgun (WGS) entry which is preliminary data.</text>
</comment>
<dbReference type="PANTHER" id="PTHR47165:SF4">
    <property type="entry name" value="OS03G0429900 PROTEIN"/>
    <property type="match status" value="1"/>
</dbReference>
<dbReference type="Pfam" id="PF02721">
    <property type="entry name" value="DUF223"/>
    <property type="match status" value="1"/>
</dbReference>
<reference evidence="3" key="1">
    <citation type="journal article" date="2016" name="Nat. Genet.">
        <title>A high-quality carrot genome assembly provides new insights into carotenoid accumulation and asterid genome evolution.</title>
        <authorList>
            <person name="Iorizzo M."/>
            <person name="Ellison S."/>
            <person name="Senalik D."/>
            <person name="Zeng P."/>
            <person name="Satapoomin P."/>
            <person name="Huang J."/>
            <person name="Bowman M."/>
            <person name="Iovene M."/>
            <person name="Sanseverino W."/>
            <person name="Cavagnaro P."/>
            <person name="Yildiz M."/>
            <person name="Macko-Podgorni A."/>
            <person name="Moranska E."/>
            <person name="Grzebelus E."/>
            <person name="Grzebelus D."/>
            <person name="Ashrafi H."/>
            <person name="Zheng Z."/>
            <person name="Cheng S."/>
            <person name="Spooner D."/>
            <person name="Van Deynze A."/>
            <person name="Simon P."/>
        </authorList>
    </citation>
    <scope>NUCLEOTIDE SEQUENCE [LARGE SCALE GENOMIC DNA]</scope>
    <source>
        <tissue evidence="3">Leaf</tissue>
    </source>
</reference>
<dbReference type="InterPro" id="IPR012340">
    <property type="entry name" value="NA-bd_OB-fold"/>
</dbReference>
<dbReference type="EMBL" id="LNRQ01000003">
    <property type="protein sequence ID" value="KZN02113.1"/>
    <property type="molecule type" value="Genomic_DNA"/>
</dbReference>
<dbReference type="InterPro" id="IPR003871">
    <property type="entry name" value="RFA1B/D_OB_1st"/>
</dbReference>
<dbReference type="Gramene" id="KZN02113">
    <property type="protein sequence ID" value="KZN02113"/>
    <property type="gene ID" value="DCAR_010867"/>
</dbReference>
<accession>A0A162AJT6</accession>
<evidence type="ECO:0000313" key="3">
    <source>
        <dbReference type="EMBL" id="KZN02113.1"/>
    </source>
</evidence>
<dbReference type="SUPFAM" id="SSF50249">
    <property type="entry name" value="Nucleic acid-binding proteins"/>
    <property type="match status" value="5"/>
</dbReference>
<gene>
    <name evidence="3" type="ORF">DCAR_010867</name>
</gene>
<feature type="domain" description="Replication protein A 70 kDa DNA-binding subunit B/D first OB fold" evidence="2">
    <location>
        <begin position="6"/>
        <end position="111"/>
    </location>
</feature>
<dbReference type="AlphaFoldDB" id="A0A162AJT6"/>
<organism evidence="3">
    <name type="scientific">Daucus carota subsp. sativus</name>
    <name type="common">Carrot</name>
    <dbReference type="NCBI Taxonomy" id="79200"/>
    <lineage>
        <taxon>Eukaryota</taxon>
        <taxon>Viridiplantae</taxon>
        <taxon>Streptophyta</taxon>
        <taxon>Embryophyta</taxon>
        <taxon>Tracheophyta</taxon>
        <taxon>Spermatophyta</taxon>
        <taxon>Magnoliopsida</taxon>
        <taxon>eudicotyledons</taxon>
        <taxon>Gunneridae</taxon>
        <taxon>Pentapetalae</taxon>
        <taxon>asterids</taxon>
        <taxon>campanulids</taxon>
        <taxon>Apiales</taxon>
        <taxon>Apiaceae</taxon>
        <taxon>Apioideae</taxon>
        <taxon>Scandiceae</taxon>
        <taxon>Daucinae</taxon>
        <taxon>Daucus</taxon>
        <taxon>Daucus sect. Daucus</taxon>
    </lineage>
</organism>
<name>A0A162AJT6_DAUCS</name>
<evidence type="ECO:0000256" key="1">
    <source>
        <dbReference type="SAM" id="MobiDB-lite"/>
    </source>
</evidence>
<dbReference type="CDD" id="cd04481">
    <property type="entry name" value="RPA1_DBD_B_like"/>
    <property type="match status" value="1"/>
</dbReference>